<dbReference type="SUPFAM" id="SSF53822">
    <property type="entry name" value="Periplasmic binding protein-like I"/>
    <property type="match status" value="1"/>
</dbReference>
<evidence type="ECO:0000256" key="5">
    <source>
        <dbReference type="ARBA" id="ARBA00023136"/>
    </source>
</evidence>
<evidence type="ECO:0000256" key="7">
    <source>
        <dbReference type="SAM" id="SignalP"/>
    </source>
</evidence>
<dbReference type="CDD" id="cd06354">
    <property type="entry name" value="PBP1_PrnA-like"/>
    <property type="match status" value="1"/>
</dbReference>
<evidence type="ECO:0000256" key="1">
    <source>
        <dbReference type="ARBA" id="ARBA00004193"/>
    </source>
</evidence>
<dbReference type="Pfam" id="PF02608">
    <property type="entry name" value="Bmp"/>
    <property type="match status" value="1"/>
</dbReference>
<dbReference type="InterPro" id="IPR028082">
    <property type="entry name" value="Peripla_BP_I"/>
</dbReference>
<name>A0A084U628_9HYPH</name>
<keyword evidence="6 9" id="KW-0449">Lipoprotein</keyword>
<evidence type="ECO:0000256" key="6">
    <source>
        <dbReference type="ARBA" id="ARBA00023288"/>
    </source>
</evidence>
<evidence type="ECO:0000259" key="8">
    <source>
        <dbReference type="Pfam" id="PF02608"/>
    </source>
</evidence>
<dbReference type="AlphaFoldDB" id="A0A084U628"/>
<gene>
    <name evidence="9" type="ORF">EL18_02664</name>
</gene>
<keyword evidence="4 7" id="KW-0732">Signal</keyword>
<evidence type="ECO:0000313" key="9">
    <source>
        <dbReference type="EMBL" id="KFB08414.1"/>
    </source>
</evidence>
<dbReference type="GO" id="GO:0005886">
    <property type="term" value="C:plasma membrane"/>
    <property type="evidence" value="ECO:0007669"/>
    <property type="project" value="UniProtKB-SubCell"/>
</dbReference>
<keyword evidence="10" id="KW-1185">Reference proteome</keyword>
<comment type="caution">
    <text evidence="9">The sequence shown here is derived from an EMBL/GenBank/DDBJ whole genome shotgun (WGS) entry which is preliminary data.</text>
</comment>
<keyword evidence="3" id="KW-1003">Cell membrane</keyword>
<dbReference type="PANTHER" id="PTHR34296:SF2">
    <property type="entry name" value="ABC TRANSPORTER GUANOSINE-BINDING PROTEIN NUPN"/>
    <property type="match status" value="1"/>
</dbReference>
<accession>A0A084U628</accession>
<dbReference type="InterPro" id="IPR003760">
    <property type="entry name" value="PnrA-like"/>
</dbReference>
<dbReference type="Gene3D" id="3.40.50.2300">
    <property type="match status" value="2"/>
</dbReference>
<feature type="signal peptide" evidence="7">
    <location>
        <begin position="1"/>
        <end position="20"/>
    </location>
</feature>
<evidence type="ECO:0000256" key="2">
    <source>
        <dbReference type="ARBA" id="ARBA00008610"/>
    </source>
</evidence>
<dbReference type="Proteomes" id="UP000053675">
    <property type="component" value="Unassembled WGS sequence"/>
</dbReference>
<dbReference type="RefSeq" id="WP_036485129.1">
    <property type="nucleotide sequence ID" value="NZ_JMQM01000002.1"/>
</dbReference>
<evidence type="ECO:0000256" key="4">
    <source>
        <dbReference type="ARBA" id="ARBA00022729"/>
    </source>
</evidence>
<evidence type="ECO:0000313" key="10">
    <source>
        <dbReference type="Proteomes" id="UP000053675"/>
    </source>
</evidence>
<comment type="similarity">
    <text evidence="2">Belongs to the BMP lipoprotein family.</text>
</comment>
<organism evidence="9 10">
    <name type="scientific">Nitratireductor basaltis</name>
    <dbReference type="NCBI Taxonomy" id="472175"/>
    <lineage>
        <taxon>Bacteria</taxon>
        <taxon>Pseudomonadati</taxon>
        <taxon>Pseudomonadota</taxon>
        <taxon>Alphaproteobacteria</taxon>
        <taxon>Hyphomicrobiales</taxon>
        <taxon>Phyllobacteriaceae</taxon>
        <taxon>Nitratireductor</taxon>
    </lineage>
</organism>
<keyword evidence="5" id="KW-0472">Membrane</keyword>
<dbReference type="EMBL" id="JMQM01000002">
    <property type="protein sequence ID" value="KFB08414.1"/>
    <property type="molecule type" value="Genomic_DNA"/>
</dbReference>
<protein>
    <submittedName>
        <fullName evidence="9">Basic membrane lipoprotein</fullName>
    </submittedName>
</protein>
<dbReference type="OrthoDB" id="9784230at2"/>
<feature type="chain" id="PRO_5001782975" evidence="7">
    <location>
        <begin position="21"/>
        <end position="332"/>
    </location>
</feature>
<sequence>MKRIVLGLLAATALTGTAMAQEEFSPALLFDLGGKFDKSFNEMAYMGAERFKEETGVEYAEFEISNDAQREQALRRFAERGHNPIVMAGFTWVEYLNKVAPEYPDVDFTIIDDKVDQPNVRSVTFKEQEGSYLVGLLAAMASETGTVGFVGGMEVPLIGKFECGYVGGAKAANPDVTVIRNYTGDTPSAWNDPTKGGEITRTQIDQGADVVYHAAGGTGVGVLQAAADAGKLGIGVDSNQNALHPGSVLTSMVKKVDVAVYGSFMDAKNGEFDYGVQNVGLAEDAVGYAMDEHNESLITDEMKKAAEDAKAKIIAGEIEVHNFLDDNSCPYW</sequence>
<dbReference type="PANTHER" id="PTHR34296">
    <property type="entry name" value="TRANSCRIPTIONAL ACTIVATOR PROTEIN MED"/>
    <property type="match status" value="1"/>
</dbReference>
<evidence type="ECO:0000256" key="3">
    <source>
        <dbReference type="ARBA" id="ARBA00022475"/>
    </source>
</evidence>
<comment type="subcellular location">
    <subcellularLocation>
        <location evidence="1">Cell membrane</location>
        <topology evidence="1">Lipid-anchor</topology>
    </subcellularLocation>
</comment>
<dbReference type="STRING" id="472175.EL18_02664"/>
<dbReference type="eggNOG" id="COG1744">
    <property type="taxonomic scope" value="Bacteria"/>
</dbReference>
<dbReference type="InterPro" id="IPR050957">
    <property type="entry name" value="BMP_lipoprotein"/>
</dbReference>
<dbReference type="PATRIC" id="fig|472175.3.peg.2657"/>
<feature type="domain" description="ABC transporter substrate-binding protein PnrA-like" evidence="8">
    <location>
        <begin position="29"/>
        <end position="321"/>
    </location>
</feature>
<reference evidence="9 10" key="1">
    <citation type="submission" date="2014-05" db="EMBL/GenBank/DDBJ databases">
        <title>Draft Genome Sequence of Nitratireductor basaltis Strain UMTGB225, A Marine Bacterium Isolated from Green Barrel Tunicate.</title>
        <authorList>
            <person name="Gan H.Y."/>
        </authorList>
    </citation>
    <scope>NUCLEOTIDE SEQUENCE [LARGE SCALE GENOMIC DNA]</scope>
    <source>
        <strain evidence="9 10">UMTGB225</strain>
    </source>
</reference>
<proteinExistence type="inferred from homology"/>